<dbReference type="PANTHER" id="PTHR30055:SF234">
    <property type="entry name" value="HTH-TYPE TRANSCRIPTIONAL REGULATOR BETI"/>
    <property type="match status" value="1"/>
</dbReference>
<proteinExistence type="predicted"/>
<dbReference type="Pfam" id="PF00440">
    <property type="entry name" value="TetR_N"/>
    <property type="match status" value="1"/>
</dbReference>
<evidence type="ECO:0000259" key="5">
    <source>
        <dbReference type="PROSITE" id="PS50977"/>
    </source>
</evidence>
<keyword evidence="2 4" id="KW-0238">DNA-binding</keyword>
<sequence length="204" mass="21907">MPRVTDEHRQKQADRIITAAEACFARNGFHATSMDQIIAEVDMSSSTVYRYFEGKRQIIQEVSRRRITPVVDALRDAAAANTPPSPEAVVGGIVDRLLPDDAGQRTEGAPPSAVLAVNAWAETARDQSLADTIRGNLAETHRLATTLVRRWQEAGQMTTSLSADELAHFLQQSLFGQIATVTVTGSAAAPSLATALSLLRPAGT</sequence>
<evidence type="ECO:0000313" key="6">
    <source>
        <dbReference type="EMBL" id="MCJ7858179.1"/>
    </source>
</evidence>
<feature type="DNA-binding region" description="H-T-H motif" evidence="4">
    <location>
        <begin position="33"/>
        <end position="52"/>
    </location>
</feature>
<keyword evidence="1" id="KW-0805">Transcription regulation</keyword>
<gene>
    <name evidence="6" type="ORF">MUN33_05525</name>
</gene>
<keyword evidence="3" id="KW-0804">Transcription</keyword>
<dbReference type="GO" id="GO:0003700">
    <property type="term" value="F:DNA-binding transcription factor activity"/>
    <property type="evidence" value="ECO:0007669"/>
    <property type="project" value="TreeGrafter"/>
</dbReference>
<dbReference type="PROSITE" id="PS50977">
    <property type="entry name" value="HTH_TETR_2"/>
    <property type="match status" value="1"/>
</dbReference>
<dbReference type="InterPro" id="IPR050109">
    <property type="entry name" value="HTH-type_TetR-like_transc_reg"/>
</dbReference>
<evidence type="ECO:0000256" key="3">
    <source>
        <dbReference type="ARBA" id="ARBA00023163"/>
    </source>
</evidence>
<feature type="domain" description="HTH tetR-type" evidence="5">
    <location>
        <begin position="10"/>
        <end position="70"/>
    </location>
</feature>
<reference evidence="6" key="1">
    <citation type="submission" date="2022-04" db="EMBL/GenBank/DDBJ databases">
        <title>Corynebacterium kalidii LD5P10.</title>
        <authorList>
            <person name="Sun J.Q."/>
        </authorList>
    </citation>
    <scope>NUCLEOTIDE SEQUENCE</scope>
    <source>
        <strain evidence="6">LD5P10</strain>
    </source>
</reference>
<dbReference type="SUPFAM" id="SSF46689">
    <property type="entry name" value="Homeodomain-like"/>
    <property type="match status" value="1"/>
</dbReference>
<evidence type="ECO:0000256" key="2">
    <source>
        <dbReference type="ARBA" id="ARBA00023125"/>
    </source>
</evidence>
<evidence type="ECO:0000256" key="4">
    <source>
        <dbReference type="PROSITE-ProRule" id="PRU00335"/>
    </source>
</evidence>
<dbReference type="SUPFAM" id="SSF48498">
    <property type="entry name" value="Tetracyclin repressor-like, C-terminal domain"/>
    <property type="match status" value="1"/>
</dbReference>
<accession>A0A9X2B1L7</accession>
<protein>
    <submittedName>
        <fullName evidence="6">TetR/AcrR family transcriptional regulator</fullName>
    </submittedName>
</protein>
<dbReference type="GO" id="GO:0000976">
    <property type="term" value="F:transcription cis-regulatory region binding"/>
    <property type="evidence" value="ECO:0007669"/>
    <property type="project" value="TreeGrafter"/>
</dbReference>
<comment type="caution">
    <text evidence="6">The sequence shown here is derived from an EMBL/GenBank/DDBJ whole genome shotgun (WGS) entry which is preliminary data.</text>
</comment>
<dbReference type="Proteomes" id="UP001139207">
    <property type="component" value="Unassembled WGS sequence"/>
</dbReference>
<dbReference type="Gene3D" id="1.10.10.60">
    <property type="entry name" value="Homeodomain-like"/>
    <property type="match status" value="1"/>
</dbReference>
<dbReference type="InterPro" id="IPR009057">
    <property type="entry name" value="Homeodomain-like_sf"/>
</dbReference>
<dbReference type="Gene3D" id="1.10.357.10">
    <property type="entry name" value="Tetracycline Repressor, domain 2"/>
    <property type="match status" value="1"/>
</dbReference>
<dbReference type="RefSeq" id="WP_244803880.1">
    <property type="nucleotide sequence ID" value="NZ_JALIEA010000011.1"/>
</dbReference>
<name>A0A9X2B1L7_9CORY</name>
<evidence type="ECO:0000256" key="1">
    <source>
        <dbReference type="ARBA" id="ARBA00023015"/>
    </source>
</evidence>
<dbReference type="InterPro" id="IPR001647">
    <property type="entry name" value="HTH_TetR"/>
</dbReference>
<dbReference type="InterPro" id="IPR036271">
    <property type="entry name" value="Tet_transcr_reg_TetR-rel_C_sf"/>
</dbReference>
<organism evidence="6 7">
    <name type="scientific">Corynebacterium kalidii</name>
    <dbReference type="NCBI Taxonomy" id="2931982"/>
    <lineage>
        <taxon>Bacteria</taxon>
        <taxon>Bacillati</taxon>
        <taxon>Actinomycetota</taxon>
        <taxon>Actinomycetes</taxon>
        <taxon>Mycobacteriales</taxon>
        <taxon>Corynebacteriaceae</taxon>
        <taxon>Corynebacterium</taxon>
    </lineage>
</organism>
<dbReference type="PANTHER" id="PTHR30055">
    <property type="entry name" value="HTH-TYPE TRANSCRIPTIONAL REGULATOR RUTR"/>
    <property type="match status" value="1"/>
</dbReference>
<keyword evidence="7" id="KW-1185">Reference proteome</keyword>
<dbReference type="AlphaFoldDB" id="A0A9X2B1L7"/>
<dbReference type="EMBL" id="JALIEA010000011">
    <property type="protein sequence ID" value="MCJ7858179.1"/>
    <property type="molecule type" value="Genomic_DNA"/>
</dbReference>
<evidence type="ECO:0000313" key="7">
    <source>
        <dbReference type="Proteomes" id="UP001139207"/>
    </source>
</evidence>
<dbReference type="PRINTS" id="PR00455">
    <property type="entry name" value="HTHTETR"/>
</dbReference>